<feature type="domain" description="Flagellin C-terminal" evidence="5">
    <location>
        <begin position="200"/>
        <end position="285"/>
    </location>
</feature>
<dbReference type="Proteomes" id="UP000524246">
    <property type="component" value="Unassembled WGS sequence"/>
</dbReference>
<dbReference type="PRINTS" id="PR00207">
    <property type="entry name" value="FLAGELLIN"/>
</dbReference>
<dbReference type="InterPro" id="IPR001029">
    <property type="entry name" value="Flagellin_N"/>
</dbReference>
<comment type="similarity">
    <text evidence="1 3">Belongs to the bacterial flagellin family.</text>
</comment>
<keyword evidence="6" id="KW-0969">Cilium</keyword>
<name>A0A7X9IK79_9DELT</name>
<dbReference type="PANTHER" id="PTHR42792:SF2">
    <property type="entry name" value="FLAGELLIN"/>
    <property type="match status" value="1"/>
</dbReference>
<evidence type="ECO:0000259" key="4">
    <source>
        <dbReference type="Pfam" id="PF00669"/>
    </source>
</evidence>
<dbReference type="AlphaFoldDB" id="A0A7X9IK79"/>
<accession>A0A7X9IK79</accession>
<proteinExistence type="inferred from homology"/>
<evidence type="ECO:0000256" key="2">
    <source>
        <dbReference type="ARBA" id="ARBA00023143"/>
    </source>
</evidence>
<dbReference type="EMBL" id="JAAZON010000539">
    <property type="protein sequence ID" value="NMC63838.1"/>
    <property type="molecule type" value="Genomic_DNA"/>
</dbReference>
<keyword evidence="3" id="KW-0964">Secreted</keyword>
<dbReference type="Pfam" id="PF00669">
    <property type="entry name" value="Flagellin_N"/>
    <property type="match status" value="1"/>
</dbReference>
<dbReference type="GO" id="GO:0005198">
    <property type="term" value="F:structural molecule activity"/>
    <property type="evidence" value="ECO:0007669"/>
    <property type="project" value="UniProtKB-UniRule"/>
</dbReference>
<dbReference type="SUPFAM" id="SSF64518">
    <property type="entry name" value="Phase 1 flagellin"/>
    <property type="match status" value="1"/>
</dbReference>
<evidence type="ECO:0000313" key="6">
    <source>
        <dbReference type="EMBL" id="NMC63838.1"/>
    </source>
</evidence>
<evidence type="ECO:0000313" key="7">
    <source>
        <dbReference type="Proteomes" id="UP000524246"/>
    </source>
</evidence>
<reference evidence="6 7" key="1">
    <citation type="journal article" date="2020" name="Biotechnol. Biofuels">
        <title>New insights from the biogas microbiome by comprehensive genome-resolved metagenomics of nearly 1600 species originating from multiple anaerobic digesters.</title>
        <authorList>
            <person name="Campanaro S."/>
            <person name="Treu L."/>
            <person name="Rodriguez-R L.M."/>
            <person name="Kovalovszki A."/>
            <person name="Ziels R.M."/>
            <person name="Maus I."/>
            <person name="Zhu X."/>
            <person name="Kougias P.G."/>
            <person name="Basile A."/>
            <person name="Luo G."/>
            <person name="Schluter A."/>
            <person name="Konstantinidis K.T."/>
            <person name="Angelidaki I."/>
        </authorList>
    </citation>
    <scope>NUCLEOTIDE SEQUENCE [LARGE SCALE GENOMIC DNA]</scope>
    <source>
        <strain evidence="6">AS27yjCOA_65</strain>
    </source>
</reference>
<dbReference type="PANTHER" id="PTHR42792">
    <property type="entry name" value="FLAGELLIN"/>
    <property type="match status" value="1"/>
</dbReference>
<dbReference type="InterPro" id="IPR042187">
    <property type="entry name" value="Flagellin_C_sub2"/>
</dbReference>
<evidence type="ECO:0000259" key="5">
    <source>
        <dbReference type="Pfam" id="PF00700"/>
    </source>
</evidence>
<dbReference type="GO" id="GO:0009288">
    <property type="term" value="C:bacterial-type flagellum"/>
    <property type="evidence" value="ECO:0007669"/>
    <property type="project" value="UniProtKB-SubCell"/>
</dbReference>
<evidence type="ECO:0000256" key="1">
    <source>
        <dbReference type="ARBA" id="ARBA00005709"/>
    </source>
</evidence>
<dbReference type="Gene3D" id="6.10.10.10">
    <property type="entry name" value="Flagellar export chaperone, C-terminal domain"/>
    <property type="match status" value="1"/>
</dbReference>
<organism evidence="6 7">
    <name type="scientific">SAR324 cluster bacterium</name>
    <dbReference type="NCBI Taxonomy" id="2024889"/>
    <lineage>
        <taxon>Bacteria</taxon>
        <taxon>Deltaproteobacteria</taxon>
        <taxon>SAR324 cluster</taxon>
    </lineage>
</organism>
<dbReference type="InterPro" id="IPR001492">
    <property type="entry name" value="Flagellin"/>
</dbReference>
<gene>
    <name evidence="6" type="ORF">GYA55_11805</name>
</gene>
<dbReference type="Pfam" id="PF00700">
    <property type="entry name" value="Flagellin_C"/>
    <property type="match status" value="1"/>
</dbReference>
<keyword evidence="6" id="KW-0282">Flagellum</keyword>
<dbReference type="GO" id="GO:0005576">
    <property type="term" value="C:extracellular region"/>
    <property type="evidence" value="ECO:0007669"/>
    <property type="project" value="UniProtKB-SubCell"/>
</dbReference>
<dbReference type="Gene3D" id="1.20.1330.10">
    <property type="entry name" value="f41 fragment of flagellin, N-terminal domain"/>
    <property type="match status" value="1"/>
</dbReference>
<keyword evidence="6" id="KW-0966">Cell projection</keyword>
<evidence type="ECO:0000256" key="3">
    <source>
        <dbReference type="RuleBase" id="RU362073"/>
    </source>
</evidence>
<dbReference type="InterPro" id="IPR046358">
    <property type="entry name" value="Flagellin_C"/>
</dbReference>
<feature type="domain" description="Flagellin N-terminal" evidence="4">
    <location>
        <begin position="5"/>
        <end position="140"/>
    </location>
</feature>
<protein>
    <recommendedName>
        <fullName evidence="3">Flagellin</fullName>
    </recommendedName>
</protein>
<sequence length="286" mass="29549">MTISIGNNIASLQAQRKLSAATDQLSSTFEKLSSGLRINSAVDDPAGLAMADSLRANQKIASVAIRNANDGISAISLADGAFTEIANILQRLSELAEQSANGVYSTTQRSALQSEFAALGSEIERIANTTSFNGINLLSAGTSIVLQVGFDSAATSQIQINGVKGNLQSLGLAQVGSAAMTFSLTGTTIDNGVSASRLALEAVNAAINSLSQTRGSLGAVQSRLEMTINNLATTRENLAAAESRVRDVDVASEAAELTRLTVLQQAATAVLAQANQQPTLALNLLQ</sequence>
<comment type="subcellular location">
    <subcellularLocation>
        <location evidence="3">Secreted</location>
    </subcellularLocation>
    <subcellularLocation>
        <location evidence="3">Bacterial flagellum</location>
    </subcellularLocation>
</comment>
<comment type="function">
    <text evidence="3">Flagellin is the subunit protein which polymerizes to form the filaments of bacterial flagella.</text>
</comment>
<keyword evidence="2 3" id="KW-0975">Bacterial flagellum</keyword>
<comment type="caution">
    <text evidence="6">The sequence shown here is derived from an EMBL/GenBank/DDBJ whole genome shotgun (WGS) entry which is preliminary data.</text>
</comment>